<dbReference type="AlphaFoldDB" id="A0AA94HUQ6"/>
<dbReference type="InterPro" id="IPR050090">
    <property type="entry name" value="Tyrosine_recombinase_XerCD"/>
</dbReference>
<proteinExistence type="inferred from homology"/>
<evidence type="ECO:0000256" key="3">
    <source>
        <dbReference type="ARBA" id="ARBA00023172"/>
    </source>
</evidence>
<evidence type="ECO:0000313" key="6">
    <source>
        <dbReference type="Proteomes" id="UP000182680"/>
    </source>
</evidence>
<dbReference type="PANTHER" id="PTHR30349:SF41">
    <property type="entry name" value="INTEGRASE_RECOMBINASE PROTEIN MJ0367-RELATED"/>
    <property type="match status" value="1"/>
</dbReference>
<dbReference type="InterPro" id="IPR046668">
    <property type="entry name" value="DUF6538"/>
</dbReference>
<keyword evidence="2" id="KW-0238">DNA-binding</keyword>
<dbReference type="InterPro" id="IPR011010">
    <property type="entry name" value="DNA_brk_join_enz"/>
</dbReference>
<evidence type="ECO:0000259" key="4">
    <source>
        <dbReference type="PROSITE" id="PS51898"/>
    </source>
</evidence>
<reference evidence="6" key="1">
    <citation type="submission" date="2016-11" db="EMBL/GenBank/DDBJ databases">
        <authorList>
            <person name="Jaros S."/>
            <person name="Januszkiewicz K."/>
            <person name="Wedrychowicz H."/>
        </authorList>
    </citation>
    <scope>NUCLEOTIDE SEQUENCE [LARGE SCALE GENOMIC DNA]</scope>
    <source>
        <strain evidence="6">DSM 7057</strain>
    </source>
</reference>
<feature type="domain" description="Tyr recombinase" evidence="4">
    <location>
        <begin position="377"/>
        <end position="581"/>
    </location>
</feature>
<evidence type="ECO:0000256" key="2">
    <source>
        <dbReference type="ARBA" id="ARBA00023125"/>
    </source>
</evidence>
<dbReference type="Pfam" id="PF00589">
    <property type="entry name" value="Phage_integrase"/>
    <property type="match status" value="1"/>
</dbReference>
<dbReference type="PROSITE" id="PS51898">
    <property type="entry name" value="TYR_RECOMBINASE"/>
    <property type="match status" value="1"/>
</dbReference>
<dbReference type="InterPro" id="IPR010998">
    <property type="entry name" value="Integrase_recombinase_N"/>
</dbReference>
<dbReference type="GO" id="GO:0003677">
    <property type="term" value="F:DNA binding"/>
    <property type="evidence" value="ECO:0007669"/>
    <property type="project" value="UniProtKB-KW"/>
</dbReference>
<dbReference type="Pfam" id="PF20172">
    <property type="entry name" value="DUF6538"/>
    <property type="match status" value="1"/>
</dbReference>
<name>A0AA94HUQ6_DESDE</name>
<dbReference type="Gene3D" id="1.10.150.130">
    <property type="match status" value="1"/>
</dbReference>
<accession>A0AA94HUQ6</accession>
<comment type="caution">
    <text evidence="5">The sequence shown here is derived from an EMBL/GenBank/DDBJ whole genome shotgun (WGS) entry which is preliminary data.</text>
</comment>
<comment type="similarity">
    <text evidence="1">Belongs to the 'phage' integrase family.</text>
</comment>
<dbReference type="EMBL" id="FPIW01000064">
    <property type="protein sequence ID" value="SFW68447.1"/>
    <property type="molecule type" value="Genomic_DNA"/>
</dbReference>
<organism evidence="5 6">
    <name type="scientific">Desulfovibrio desulfuricans</name>
    <dbReference type="NCBI Taxonomy" id="876"/>
    <lineage>
        <taxon>Bacteria</taxon>
        <taxon>Pseudomonadati</taxon>
        <taxon>Thermodesulfobacteriota</taxon>
        <taxon>Desulfovibrionia</taxon>
        <taxon>Desulfovibrionales</taxon>
        <taxon>Desulfovibrionaceae</taxon>
        <taxon>Desulfovibrio</taxon>
    </lineage>
</organism>
<dbReference type="GO" id="GO:0015074">
    <property type="term" value="P:DNA integration"/>
    <property type="evidence" value="ECO:0007669"/>
    <property type="project" value="InterPro"/>
</dbReference>
<evidence type="ECO:0000313" key="5">
    <source>
        <dbReference type="EMBL" id="SFW68447.1"/>
    </source>
</evidence>
<dbReference type="Proteomes" id="UP000182680">
    <property type="component" value="Unassembled WGS sequence"/>
</dbReference>
<dbReference type="SUPFAM" id="SSF56349">
    <property type="entry name" value="DNA breaking-rejoining enzymes"/>
    <property type="match status" value="1"/>
</dbReference>
<dbReference type="RefSeq" id="WP_157735200.1">
    <property type="nucleotide sequence ID" value="NZ_FPIW01000064.1"/>
</dbReference>
<dbReference type="InterPro" id="IPR002104">
    <property type="entry name" value="Integrase_catalytic"/>
</dbReference>
<protein>
    <submittedName>
        <fullName evidence="5">Phage integrase family protein</fullName>
    </submittedName>
</protein>
<dbReference type="InterPro" id="IPR013762">
    <property type="entry name" value="Integrase-like_cat_sf"/>
</dbReference>
<keyword evidence="3" id="KW-0233">DNA recombination</keyword>
<sequence>MSPITPIAPGPSCVPALRISGDDKKNSPAYLCLKRSIYYFRYALPKEPRRHWGRSELRLSLRTSYLRTARFRARMLLAEVEKTFLEDTMLEYREIRRRMNILLQRMLAQDHADLSEKKALTVGDITISYDQLRDSQAQMLLCWNSGKALEKLAPDCLIDLFRSGAFTREELSAENYLQIVKAYNEMQITMHRIEVARSRGDFLLEEEIVGRDFGNLPCEIKEAAEKESSDPIQIAIEAMPPKKNALLYSEAMERYIHQKLQDGEWREHSVTDHRGRLGEFLAIIGDKSIESITREDMRHFRETLRQLPPNRTRVRAYKDKSIQELLALKVEKTLSVTTVNILVEAVGSMLGWYVREGVLDVNPATHLQIKDTRQDIELRQAFSTDELSKIFAHPKFARKEFKSLSYYWIPLIALYTGMRLEEIAQLHCADIYESSTKGIWVVDINATELDEEGRPKLLKNKNARRIVPIHPVLIKLGILDYHAAIAKKKHIRLFPDLEKTKGAVKFGKQPGKQFKSVVTAALGDVSGKTFHSLRHTFADFYKQRGLQNDYFRQVFGHELPMLAAKQYGEKFPPEILYENVIVKLDYGNSINVGLGMDIMEV</sequence>
<dbReference type="CDD" id="cd01184">
    <property type="entry name" value="INT_C_like_1"/>
    <property type="match status" value="1"/>
</dbReference>
<dbReference type="PANTHER" id="PTHR30349">
    <property type="entry name" value="PHAGE INTEGRASE-RELATED"/>
    <property type="match status" value="1"/>
</dbReference>
<gene>
    <name evidence="5" type="ORF">SAMN02910291_02503</name>
</gene>
<evidence type="ECO:0000256" key="1">
    <source>
        <dbReference type="ARBA" id="ARBA00008857"/>
    </source>
</evidence>
<dbReference type="Gene3D" id="1.10.443.10">
    <property type="entry name" value="Intergrase catalytic core"/>
    <property type="match status" value="1"/>
</dbReference>
<dbReference type="GO" id="GO:0006310">
    <property type="term" value="P:DNA recombination"/>
    <property type="evidence" value="ECO:0007669"/>
    <property type="project" value="UniProtKB-KW"/>
</dbReference>